<feature type="transmembrane region" description="Helical" evidence="2">
    <location>
        <begin position="891"/>
        <end position="907"/>
    </location>
</feature>
<feature type="transmembrane region" description="Helical" evidence="2">
    <location>
        <begin position="99"/>
        <end position="120"/>
    </location>
</feature>
<reference evidence="4 5" key="1">
    <citation type="journal article" date="2019" name="Int. J. Syst. Evol. Microbiol.">
        <title>The Global Catalogue of Microorganisms (GCM) 10K type strain sequencing project: providing services to taxonomists for standard genome sequencing and annotation.</title>
        <authorList>
            <consortium name="The Broad Institute Genomics Platform"/>
            <consortium name="The Broad Institute Genome Sequencing Center for Infectious Disease"/>
            <person name="Wu L."/>
            <person name="Ma J."/>
        </authorList>
    </citation>
    <scope>NUCLEOTIDE SEQUENCE [LARGE SCALE GENOMIC DNA]</scope>
    <source>
        <strain evidence="4 5">PSRA2</strain>
    </source>
</reference>
<feature type="transmembrane region" description="Helical" evidence="2">
    <location>
        <begin position="814"/>
        <end position="842"/>
    </location>
</feature>
<feature type="transmembrane region" description="Helical" evidence="2">
    <location>
        <begin position="707"/>
        <end position="729"/>
    </location>
</feature>
<feature type="transmembrane region" description="Helical" evidence="2">
    <location>
        <begin position="648"/>
        <end position="671"/>
    </location>
</feature>
<feature type="transmembrane region" description="Helical" evidence="2">
    <location>
        <begin position="60"/>
        <end position="79"/>
    </location>
</feature>
<dbReference type="InterPro" id="IPR011853">
    <property type="entry name" value="TRAP_DctM-Dct_fused"/>
</dbReference>
<feature type="transmembrane region" description="Helical" evidence="2">
    <location>
        <begin position="258"/>
        <end position="275"/>
    </location>
</feature>
<feature type="transmembrane region" description="Helical" evidence="2">
    <location>
        <begin position="851"/>
        <end position="871"/>
    </location>
</feature>
<protein>
    <submittedName>
        <fullName evidence="4">TRAP transporter permease</fullName>
    </submittedName>
</protein>
<feature type="transmembrane region" description="Helical" evidence="2">
    <location>
        <begin position="484"/>
        <end position="502"/>
    </location>
</feature>
<dbReference type="RefSeq" id="WP_304449116.1">
    <property type="nucleotide sequence ID" value="NZ_JARRAH010000001.1"/>
</dbReference>
<feature type="transmembrane region" description="Helical" evidence="2">
    <location>
        <begin position="572"/>
        <end position="594"/>
    </location>
</feature>
<gene>
    <name evidence="4" type="ORF">ACFQHK_13130</name>
</gene>
<feature type="domain" description="TRAP C4-dicarboxylate transport system permease DctM subunit" evidence="3">
    <location>
        <begin position="639"/>
        <end position="794"/>
    </location>
</feature>
<feature type="transmembrane region" description="Helical" evidence="2">
    <location>
        <begin position="533"/>
        <end position="552"/>
    </location>
</feature>
<comment type="caution">
    <text evidence="4">The sequence shown here is derived from an EMBL/GenBank/DDBJ whole genome shotgun (WGS) entry which is preliminary data.</text>
</comment>
<dbReference type="NCBIfam" id="TIGR02123">
    <property type="entry name" value="TRAP_fused"/>
    <property type="match status" value="1"/>
</dbReference>
<keyword evidence="2" id="KW-0812">Transmembrane</keyword>
<feature type="transmembrane region" description="Helical" evidence="2">
    <location>
        <begin position="313"/>
        <end position="334"/>
    </location>
</feature>
<organism evidence="4 5">
    <name type="scientific">Halomarina ordinaria</name>
    <dbReference type="NCBI Taxonomy" id="3033939"/>
    <lineage>
        <taxon>Archaea</taxon>
        <taxon>Methanobacteriati</taxon>
        <taxon>Methanobacteriota</taxon>
        <taxon>Stenosarchaea group</taxon>
        <taxon>Halobacteria</taxon>
        <taxon>Halobacteriales</taxon>
        <taxon>Natronomonadaceae</taxon>
        <taxon>Halomarina</taxon>
    </lineage>
</organism>
<evidence type="ECO:0000313" key="4">
    <source>
        <dbReference type="EMBL" id="MFC6837451.1"/>
    </source>
</evidence>
<dbReference type="Pfam" id="PF06808">
    <property type="entry name" value="DctM"/>
    <property type="match status" value="2"/>
</dbReference>
<feature type="transmembrane region" description="Helical" evidence="2">
    <location>
        <begin position="677"/>
        <end position="700"/>
    </location>
</feature>
<dbReference type="InterPro" id="IPR010656">
    <property type="entry name" value="DctM"/>
</dbReference>
<sequence>MTDDTSTRTDGPPTDGEGPPVRTDGGPPLDENDDDVLTAEEQEELRQEVERKRSLTGPTAVLLSLVGILFSAFQMWLAARGQDFELQLPLGLGIDLGQLQLLQVNAIHVTFALVLAFLVFPPSTGDGGVSQRLAAVGTATRERFGDDSPLTRGVAGVGRGLRWFMVDREFGRVTPLDYVFILFSLMAGGYVATEFDEIQNLRVFGLANGDPMQEVYPFLELPVQLISALGIPLDTVSYAYLVGALGVLMVLEATRRSLGIYLVFIVSAFILYAHYGTLLPSNAPFIQPLVLDEAFSWPRIIAFLWYDVNNGVFGIPVTVSVQFIYIFILFGAFLETSGAGQWFIDLAYAATGTRKGGPAKASILASGFMGTISGSSIANTVTTGAFTIPLMKRSGYRPEFAGAVESSASSGGQILPPVMGAAAFLMIELTGTPFREIITAAAIPAIVFFFGVWVMVHLEASRVGIGGLSRDDVVDPRTHLKQGWFYLVPIVLLLYYLLIVNLSVSRSAWFTLVAIMALIAVVAAYNERTRVPLVGTIALVTVAEFVSFLVAGTDLAGLVTGGGGASLDVYTAAFYALGGVGTTAIVVSLVVMLARPHLDAPLLDYDEQVDEAVEGTADRLDRPQLADNAPFKFGGFILQSMDAGARTAVEVVIAVAAAGIIPGVVAVTGLGPNLISFIGNVAGSSIVLLLVVTAISAIILGMGMPTTVTYIILASLLAPAITELSAIPILAAHLFILYFGVIADITPPVAVAAYAASGIAKSDPFRTGVEAFSLSLNKAIVPFAFVLTPGILLMDGTGEGAEVVGLGVVADPTYALLEVFVPVAGVFVGVVALGATVIGFFYAKVGRGERALFALSALLLMAPMLLLNAVLDVLRAVGVGGGVGDALVIDLALRALGLLIFGALVVLNKRGATKQETGDVSEPTATTD</sequence>
<feature type="transmembrane region" description="Helical" evidence="2">
    <location>
        <begin position="175"/>
        <end position="193"/>
    </location>
</feature>
<feature type="transmembrane region" description="Helical" evidence="2">
    <location>
        <begin position="776"/>
        <end position="794"/>
    </location>
</feature>
<dbReference type="EMBL" id="JBHSXM010000001">
    <property type="protein sequence ID" value="MFC6837451.1"/>
    <property type="molecule type" value="Genomic_DNA"/>
</dbReference>
<proteinExistence type="predicted"/>
<dbReference type="AlphaFoldDB" id="A0ABD5UH56"/>
<keyword evidence="2" id="KW-1133">Transmembrane helix</keyword>
<keyword evidence="5" id="KW-1185">Reference proteome</keyword>
<feature type="transmembrane region" description="Helical" evidence="2">
    <location>
        <begin position="735"/>
        <end position="756"/>
    </location>
</feature>
<feature type="region of interest" description="Disordered" evidence="1">
    <location>
        <begin position="1"/>
        <end position="35"/>
    </location>
</feature>
<evidence type="ECO:0000256" key="2">
    <source>
        <dbReference type="SAM" id="Phobius"/>
    </source>
</evidence>
<evidence type="ECO:0000313" key="5">
    <source>
        <dbReference type="Proteomes" id="UP001596406"/>
    </source>
</evidence>
<evidence type="ECO:0000259" key="3">
    <source>
        <dbReference type="Pfam" id="PF06808"/>
    </source>
</evidence>
<evidence type="ECO:0000256" key="1">
    <source>
        <dbReference type="SAM" id="MobiDB-lite"/>
    </source>
</evidence>
<dbReference type="PANTHER" id="PTHR43849">
    <property type="entry name" value="BLL3936 PROTEIN"/>
    <property type="match status" value="1"/>
</dbReference>
<accession>A0ABD5UH56</accession>
<feature type="transmembrane region" description="Helical" evidence="2">
    <location>
        <begin position="225"/>
        <end position="251"/>
    </location>
</feature>
<dbReference type="PANTHER" id="PTHR43849:SF2">
    <property type="entry name" value="BLL3936 PROTEIN"/>
    <property type="match status" value="1"/>
</dbReference>
<feature type="transmembrane region" description="Helical" evidence="2">
    <location>
        <begin position="508"/>
        <end position="526"/>
    </location>
</feature>
<name>A0ABD5UH56_9EURY</name>
<keyword evidence="2" id="KW-0472">Membrane</keyword>
<feature type="domain" description="TRAP C4-dicarboxylate transport system permease DctM subunit" evidence="3">
    <location>
        <begin position="245"/>
        <end position="592"/>
    </location>
</feature>
<feature type="transmembrane region" description="Helical" evidence="2">
    <location>
        <begin position="437"/>
        <end position="456"/>
    </location>
</feature>
<feature type="compositionally biased region" description="Low complexity" evidence="1">
    <location>
        <begin position="9"/>
        <end position="20"/>
    </location>
</feature>
<dbReference type="Proteomes" id="UP001596406">
    <property type="component" value="Unassembled WGS sequence"/>
</dbReference>